<dbReference type="AlphaFoldDB" id="A0A7X0JK48"/>
<feature type="transmembrane region" description="Helical" evidence="4">
    <location>
        <begin position="110"/>
        <end position="134"/>
    </location>
</feature>
<reference evidence="6 7" key="1">
    <citation type="submission" date="2020-08" db="EMBL/GenBank/DDBJ databases">
        <title>The Agave Microbiome: Exploring the role of microbial communities in plant adaptations to desert environments.</title>
        <authorList>
            <person name="Partida-Martinez L.P."/>
        </authorList>
    </citation>
    <scope>NUCLEOTIDE SEQUENCE [LARGE SCALE GENOMIC DNA]</scope>
    <source>
        <strain evidence="6 7">AS3.12</strain>
    </source>
</reference>
<protein>
    <submittedName>
        <fullName evidence="6">MFS family permease</fullName>
    </submittedName>
</protein>
<gene>
    <name evidence="6" type="ORF">F4695_002433</name>
</gene>
<feature type="transmembrane region" description="Helical" evidence="4">
    <location>
        <begin position="176"/>
        <end position="195"/>
    </location>
</feature>
<feature type="transmembrane region" description="Helical" evidence="4">
    <location>
        <begin position="56"/>
        <end position="75"/>
    </location>
</feature>
<comment type="caution">
    <text evidence="6">The sequence shown here is derived from an EMBL/GenBank/DDBJ whole genome shotgun (WGS) entry which is preliminary data.</text>
</comment>
<dbReference type="InterPro" id="IPR020846">
    <property type="entry name" value="MFS_dom"/>
</dbReference>
<evidence type="ECO:0000256" key="3">
    <source>
        <dbReference type="ARBA" id="ARBA00023136"/>
    </source>
</evidence>
<organism evidence="6 7">
    <name type="scientific">Rhizobium soli</name>
    <dbReference type="NCBI Taxonomy" id="424798"/>
    <lineage>
        <taxon>Bacteria</taxon>
        <taxon>Pseudomonadati</taxon>
        <taxon>Pseudomonadota</taxon>
        <taxon>Alphaproteobacteria</taxon>
        <taxon>Hyphomicrobiales</taxon>
        <taxon>Rhizobiaceae</taxon>
        <taxon>Rhizobium/Agrobacterium group</taxon>
        <taxon>Rhizobium</taxon>
    </lineage>
</organism>
<evidence type="ECO:0000259" key="5">
    <source>
        <dbReference type="PROSITE" id="PS50850"/>
    </source>
</evidence>
<dbReference type="InterPro" id="IPR050327">
    <property type="entry name" value="Proton-linked_MCT"/>
</dbReference>
<dbReference type="RefSeq" id="WP_246454005.1">
    <property type="nucleotide sequence ID" value="NZ_JACHBU010000004.1"/>
</dbReference>
<evidence type="ECO:0000256" key="4">
    <source>
        <dbReference type="SAM" id="Phobius"/>
    </source>
</evidence>
<dbReference type="Proteomes" id="UP000585437">
    <property type="component" value="Unassembled WGS sequence"/>
</dbReference>
<evidence type="ECO:0000256" key="2">
    <source>
        <dbReference type="ARBA" id="ARBA00022989"/>
    </source>
</evidence>
<dbReference type="PANTHER" id="PTHR11360:SF290">
    <property type="entry name" value="MONOCARBOXYLATE MFS PERMEASE"/>
    <property type="match status" value="1"/>
</dbReference>
<name>A0A7X0JK48_9HYPH</name>
<keyword evidence="2 4" id="KW-1133">Transmembrane helix</keyword>
<dbReference type="GO" id="GO:0022857">
    <property type="term" value="F:transmembrane transporter activity"/>
    <property type="evidence" value="ECO:0007669"/>
    <property type="project" value="InterPro"/>
</dbReference>
<evidence type="ECO:0000313" key="6">
    <source>
        <dbReference type="EMBL" id="MBB6509076.1"/>
    </source>
</evidence>
<dbReference type="PANTHER" id="PTHR11360">
    <property type="entry name" value="MONOCARBOXYLATE TRANSPORTER"/>
    <property type="match status" value="1"/>
</dbReference>
<evidence type="ECO:0000313" key="7">
    <source>
        <dbReference type="Proteomes" id="UP000585437"/>
    </source>
</evidence>
<evidence type="ECO:0000256" key="1">
    <source>
        <dbReference type="ARBA" id="ARBA00022692"/>
    </source>
</evidence>
<dbReference type="Pfam" id="PF07690">
    <property type="entry name" value="MFS_1"/>
    <property type="match status" value="1"/>
</dbReference>
<feature type="transmembrane region" description="Helical" evidence="4">
    <location>
        <begin position="21"/>
        <end position="44"/>
    </location>
</feature>
<proteinExistence type="predicted"/>
<feature type="transmembrane region" description="Helical" evidence="4">
    <location>
        <begin position="223"/>
        <end position="247"/>
    </location>
</feature>
<dbReference type="SUPFAM" id="SSF103473">
    <property type="entry name" value="MFS general substrate transporter"/>
    <property type="match status" value="1"/>
</dbReference>
<feature type="domain" description="Major facilitator superfamily (MFS) profile" evidence="5">
    <location>
        <begin position="20"/>
        <end position="406"/>
    </location>
</feature>
<dbReference type="Gene3D" id="1.20.1250.20">
    <property type="entry name" value="MFS general substrate transporter like domains"/>
    <property type="match status" value="1"/>
</dbReference>
<dbReference type="PROSITE" id="PS50850">
    <property type="entry name" value="MFS"/>
    <property type="match status" value="1"/>
</dbReference>
<accession>A0A7X0JK48</accession>
<sequence>MPASHRDIALTNSPLRSARTIGVLAITQLIGWGTTFESLGVLGRSIAPDLGLANEMVFAGLSVMMLASAFCGPLVGRLLGRHGAAKVLAAGSVFFCVGLLVLSFSNGLPLYAVAWILLGAGGAFCLSAPAYAAVVEREGTKGRRSITILMLFTGLSATIFWPLLSLGNDLIGWRTTMMVCAFLHLFVCVPLYLFALPKPIGWDTAEAGVDAPPVAFTARQGKLAFLLVATATTIASFASYGVSPSLLELLRQSGATPEFALQLAAARGVIGISARAFDILLGKRGNPFITAVTGNSFMILGFLSLIVLPSSTATLWIFIGLYGIGSAVLQVAKALLPLALFSPRDYGRQAARLSMPQNLANALAPVVFTALLDRSGALTVLVVTVLLAGSALTGILFLMHLVRQSNRLAASHSVTAR</sequence>
<feature type="transmembrane region" description="Helical" evidence="4">
    <location>
        <begin position="146"/>
        <end position="164"/>
    </location>
</feature>
<feature type="transmembrane region" description="Helical" evidence="4">
    <location>
        <begin position="288"/>
        <end position="309"/>
    </location>
</feature>
<dbReference type="EMBL" id="JACHBU010000004">
    <property type="protein sequence ID" value="MBB6509076.1"/>
    <property type="molecule type" value="Genomic_DNA"/>
</dbReference>
<feature type="transmembrane region" description="Helical" evidence="4">
    <location>
        <begin position="315"/>
        <end position="341"/>
    </location>
</feature>
<keyword evidence="1 4" id="KW-0812">Transmembrane</keyword>
<keyword evidence="3 4" id="KW-0472">Membrane</keyword>
<dbReference type="InterPro" id="IPR036259">
    <property type="entry name" value="MFS_trans_sf"/>
</dbReference>
<feature type="transmembrane region" description="Helical" evidence="4">
    <location>
        <begin position="378"/>
        <end position="402"/>
    </location>
</feature>
<dbReference type="InterPro" id="IPR011701">
    <property type="entry name" value="MFS"/>
</dbReference>
<keyword evidence="7" id="KW-1185">Reference proteome</keyword>
<feature type="transmembrane region" description="Helical" evidence="4">
    <location>
        <begin position="87"/>
        <end position="104"/>
    </location>
</feature>